<evidence type="ECO:0000256" key="4">
    <source>
        <dbReference type="ARBA" id="ARBA00022801"/>
    </source>
</evidence>
<evidence type="ECO:0000259" key="11">
    <source>
        <dbReference type="PROSITE" id="PS51194"/>
    </source>
</evidence>
<dbReference type="CDD" id="cd18070">
    <property type="entry name" value="DEXQc_SHPRH"/>
    <property type="match status" value="1"/>
</dbReference>
<dbReference type="GO" id="GO:0000209">
    <property type="term" value="P:protein polyubiquitination"/>
    <property type="evidence" value="ECO:0007669"/>
    <property type="project" value="TreeGrafter"/>
</dbReference>
<keyword evidence="2" id="KW-0547">Nucleotide-binding</keyword>
<evidence type="ECO:0000256" key="5">
    <source>
        <dbReference type="ARBA" id="ARBA00022833"/>
    </source>
</evidence>
<dbReference type="EMBL" id="MU860039">
    <property type="protein sequence ID" value="KAK4240464.1"/>
    <property type="molecule type" value="Genomic_DNA"/>
</dbReference>
<feature type="compositionally biased region" description="Gly residues" evidence="8">
    <location>
        <begin position="1466"/>
        <end position="1479"/>
    </location>
</feature>
<dbReference type="PROSITE" id="PS50089">
    <property type="entry name" value="ZF_RING_2"/>
    <property type="match status" value="1"/>
</dbReference>
<dbReference type="PANTHER" id="PTHR45865">
    <property type="entry name" value="E3 UBIQUITIN-PROTEIN LIGASE SHPRH FAMILY MEMBER"/>
    <property type="match status" value="1"/>
</dbReference>
<accession>A0AAN7CEB3</accession>
<dbReference type="Pfam" id="PF00646">
    <property type="entry name" value="F-box"/>
    <property type="match status" value="1"/>
</dbReference>
<dbReference type="InterPro" id="IPR048627">
    <property type="entry name" value="Sec10_HB"/>
</dbReference>
<dbReference type="InterPro" id="IPR014001">
    <property type="entry name" value="Helicase_ATP-bd"/>
</dbReference>
<sequence length="2336" mass="261512">MPRTRVRRFRAARPANAPFDPESKAENLSAFLEFLRSMPSRVDGEQAVQQVSAHPAKRAKTTGSRGSASRVAGELHISPRTKARGRDFQVCFPLGDNCLSQKLRTALMVAGTQSFDSDDEGCLWAAVHIAVRQESALVQLELEIEVEWNERTTIWGSERSNSQSQQTLREEVLKTWYPDLHLRQDSSERPSWSPQDFYEAACVPDKASLDAEVSSMEIPKAVQWLLRREGVEWCPGSHAVVPGIRPYVMPASSELPISFTSAKDADGNTIYLSPLLGVATRDTALFRSAQDLRGGILAEEMGLGKTLEMIALILLHQRSESPVMVFDPFLGRDLLATSATLIIAPSTLLDQWLSELNLHAPSLKVMFYPGVKKIAKLKPGGHEISAEQLAQQDVVITTYDVLSSEIWAASDEPGRTLRNEQQYERLKSPLVQLSWWRVCIDEAQMVENWTNNSAKLARKIPRVNAWGVTGTPVKDDIRKDLRGLLLFLRYEPYASDSKIWKLLTTFDKGSFRKLFRLISMRHSKSLVRNEISIPPQKRYVITTPFTAVEQEYYQSLFEELAATCGLDARGIPLQAGWNPEDPAVQSAMRVALDRLRQTVLHPEVGNRVRRALGQKVAPIRTVAEVLEAMMEQTDGAIRAYQRSLLSERLNRGQILACQKRVQDALCVWEEVLAKSTEAVTEYREKLDQEIEEARTGSTSETRPSPDDGLEEDRDEVVAPRVGEARRRLRSALEIQHVAVFFCANAYFSLKSNTEITAPDSEEFKRWERLETEGYDRAREIRKEILHESHTKAKKLMSQLARMAERQAFAVIPGFKSVDKKGIESSRIADALEELSVALDEQAVELDDWREHVLQLLLKPLVDEEIDETTGEEYGESAKLQDEILVYLQILRTALADRHEAITGQKNFLVEHEIEGAARMAAERDGPAPEKLLELLKVREAVRPRAAEGYVHTSMRGLVSELRGLSVQLRHEAASGSSRAAHELAIASDLLKSTLSRQTEQTKAITVLEKEIEKFMDTLNARIEYYRQLQEVSDMVGEYDGSVEDDALGTALQAVQDREERLQAKLAAAESKYRYLVHLKEAESSSEEQHTCVICQSTFTIGALTVCGHQFCKECITLWLRAHRNCPVCKRPLHRTDLHDIALKPQELKVHSETHHRSNDDANGPQTSPTRKASTIYTEFNAEKLAEIKNIELDGPSFTTKVDTLTRHLLWLREADPGAKSIVFSQYKEFLDVLAVAFQRYRIGFTSFDKAHGITNFKDNPGTEVFLLHARAHASGLNLVNANHVFLCEPLLNTALELQAIARVDRIGQLHETTVWLYVVDGTVEESIYELSVRRRMEHMDRNVKGKGTGTGTGKGKGKDKAEASAPVLLDANLDEANALEMQQAHLSKLMEILATILDYLPVADQMRFARTSRRMREMVYDDTRWVARLRAMGCWDEAEARRRFEEQIMLRRQRQRGASNATANGAGRGTGPAGSGVGGGGGGIIIAGKREDHDNKRGSLLFDAGLEEERRRRQQEQQEQAVVAEVRDGFETMRVGGTVGHPQQTPRHDDPSTDPEALLQVIKNARSVRGYARQEYGKIYGALAPFYFDLVRAKSHTDPLVFKVFRDPERQAQMLANLRTFSKSDWAQGCQKREEKLDTMTSIFESAVLREFEQGYEFWDVDGRMKKYAHVLALLNGSSAAVELFIQKHPIFTDREVLGNPMDCVNQALADSITLEPSRRFFEVLMQKVNEQAGIIERIFPNPGQVFWAFVDKVREELIMEYATPLFDETHERSIPSYLRAVSGIFEQTMHFLRTLKPPKGAEAQQEAMAKELALKVFEPHLDLYLQDEVDDFTRQAEREVGEWEKKLSEQDASAESFYMGSFTNRQADKKDFLTSFKKVVMMPVTVLPTTFALPSLPLGSPFASTKPAAAASTNGSSTLQSSSQQGSRPQSPAPTAPSAADRSASPLPGKAPTDELAAKAALMTSRLEGIKSLFSIEVALSLVHTAKASLGRIAVFIQLGGQAGGEAREQCEAVFVALLRILGNRHVKPGFDRAVAHLSQYNPREVSEHDRGGVAPLVTFIELVNVGDLISQMIDVFYEQQLAGPKIADRNDFLDPAGLAKKKFEQMLDESVAAGLNKGIDVLMDEVEYICATTQLPTDYNPGAATAPDPTTSSSASASSSTTSISEKRASKMITGGAIDMDIGPTRTAQRIRDLVASHTSMLVGSTDKSMLDVFNGEVGLRLFTAVCKHLKRQRISTEGAIKLIADMNLYFEYIRTLKNQDLLAYFKALRELSQIYLIDPRHAKEMATIIADGDRFGGIFRAEEVYEYAERRADWYQVRKDVERAMYGLECSLM</sequence>
<feature type="compositionally biased region" description="Low complexity" evidence="8">
    <location>
        <begin position="1913"/>
        <end position="1931"/>
    </location>
</feature>
<feature type="compositionally biased region" description="Basic residues" evidence="8">
    <location>
        <begin position="1"/>
        <end position="11"/>
    </location>
</feature>
<dbReference type="Pfam" id="PF26021">
    <property type="entry name" value="Ferritin_C144_05"/>
    <property type="match status" value="1"/>
</dbReference>
<evidence type="ECO:0000256" key="3">
    <source>
        <dbReference type="ARBA" id="ARBA00022771"/>
    </source>
</evidence>
<dbReference type="GO" id="GO:0016787">
    <property type="term" value="F:hydrolase activity"/>
    <property type="evidence" value="ECO:0007669"/>
    <property type="project" value="UniProtKB-KW"/>
</dbReference>
<keyword evidence="3 7" id="KW-0863">Zinc-finger</keyword>
<feature type="domain" description="Helicase ATP-binding" evidence="10">
    <location>
        <begin position="286"/>
        <end position="490"/>
    </location>
</feature>
<dbReference type="InterPro" id="IPR027417">
    <property type="entry name" value="P-loop_NTPase"/>
</dbReference>
<dbReference type="Pfam" id="PF00176">
    <property type="entry name" value="SNF2-rel_dom"/>
    <property type="match status" value="1"/>
</dbReference>
<feature type="region of interest" description="Disordered" evidence="8">
    <location>
        <begin position="51"/>
        <end position="73"/>
    </location>
</feature>
<feature type="domain" description="RING-type" evidence="9">
    <location>
        <begin position="1091"/>
        <end position="1129"/>
    </location>
</feature>
<dbReference type="InterPro" id="IPR036047">
    <property type="entry name" value="F-box-like_dom_sf"/>
</dbReference>
<protein>
    <submittedName>
        <fullName evidence="12">SNF2 family domain-containing protein</fullName>
    </submittedName>
</protein>
<dbReference type="PANTHER" id="PTHR45865:SF1">
    <property type="entry name" value="E3 UBIQUITIN-PROTEIN LIGASE SHPRH"/>
    <property type="match status" value="1"/>
</dbReference>
<evidence type="ECO:0000256" key="7">
    <source>
        <dbReference type="PROSITE-ProRule" id="PRU00175"/>
    </source>
</evidence>
<name>A0AAN7CEB3_9PEZI</name>
<feature type="compositionally biased region" description="Low complexity" evidence="8">
    <location>
        <begin position="1456"/>
        <end position="1465"/>
    </location>
</feature>
<dbReference type="PROSITE" id="PS51192">
    <property type="entry name" value="HELICASE_ATP_BIND_1"/>
    <property type="match status" value="1"/>
</dbReference>
<evidence type="ECO:0000256" key="6">
    <source>
        <dbReference type="ARBA" id="ARBA00022840"/>
    </source>
</evidence>
<evidence type="ECO:0000256" key="1">
    <source>
        <dbReference type="ARBA" id="ARBA00022723"/>
    </source>
</evidence>
<dbReference type="InterPro" id="IPR001650">
    <property type="entry name" value="Helicase_C-like"/>
</dbReference>
<dbReference type="InterPro" id="IPR038718">
    <property type="entry name" value="SNF2-like_sf"/>
</dbReference>
<gene>
    <name evidence="12" type="ORF">C8A03DRAFT_41983</name>
</gene>
<dbReference type="PROSITE" id="PS00518">
    <property type="entry name" value="ZF_RING_1"/>
    <property type="match status" value="1"/>
</dbReference>
<dbReference type="InterPro" id="IPR059033">
    <property type="entry name" value="C144_05_dom"/>
</dbReference>
<dbReference type="Pfam" id="PF07393">
    <property type="entry name" value="Sec10_HB"/>
    <property type="match status" value="1"/>
</dbReference>
<dbReference type="InterPro" id="IPR049730">
    <property type="entry name" value="SNF2/RAD54-like_C"/>
</dbReference>
<keyword evidence="4" id="KW-0378">Hydrolase</keyword>
<dbReference type="PROSITE" id="PS51194">
    <property type="entry name" value="HELICASE_CTER"/>
    <property type="match status" value="1"/>
</dbReference>
<dbReference type="Gene3D" id="3.40.50.300">
    <property type="entry name" value="P-loop containing nucleotide triphosphate hydrolases"/>
    <property type="match status" value="1"/>
</dbReference>
<keyword evidence="6" id="KW-0067">ATP-binding</keyword>
<dbReference type="GO" id="GO:0061630">
    <property type="term" value="F:ubiquitin protein ligase activity"/>
    <property type="evidence" value="ECO:0007669"/>
    <property type="project" value="TreeGrafter"/>
</dbReference>
<dbReference type="InterPro" id="IPR001810">
    <property type="entry name" value="F-box_dom"/>
</dbReference>
<dbReference type="SUPFAM" id="SSF57850">
    <property type="entry name" value="RING/U-box"/>
    <property type="match status" value="1"/>
</dbReference>
<keyword evidence="13" id="KW-1185">Reference proteome</keyword>
<dbReference type="Pfam" id="PF13639">
    <property type="entry name" value="zf-RING_2"/>
    <property type="match status" value="1"/>
</dbReference>
<dbReference type="InterPro" id="IPR017907">
    <property type="entry name" value="Znf_RING_CS"/>
</dbReference>
<dbReference type="GO" id="GO:0006974">
    <property type="term" value="P:DNA damage response"/>
    <property type="evidence" value="ECO:0007669"/>
    <property type="project" value="TreeGrafter"/>
</dbReference>
<dbReference type="GO" id="GO:0005634">
    <property type="term" value="C:nucleus"/>
    <property type="evidence" value="ECO:0007669"/>
    <property type="project" value="TreeGrafter"/>
</dbReference>
<keyword evidence="5" id="KW-0862">Zinc</keyword>
<feature type="region of interest" description="Disordered" evidence="8">
    <location>
        <begin position="1905"/>
        <end position="1953"/>
    </location>
</feature>
<feature type="compositionally biased region" description="Basic and acidic residues" evidence="8">
    <location>
        <begin position="1149"/>
        <end position="1159"/>
    </location>
</feature>
<evidence type="ECO:0000259" key="9">
    <source>
        <dbReference type="PROSITE" id="PS50089"/>
    </source>
</evidence>
<dbReference type="InterPro" id="IPR052583">
    <property type="entry name" value="ATP-helicase/E3_Ub-Ligase"/>
</dbReference>
<dbReference type="SUPFAM" id="SSF52540">
    <property type="entry name" value="P-loop containing nucleoside triphosphate hydrolases"/>
    <property type="match status" value="2"/>
</dbReference>
<dbReference type="SMART" id="SM00487">
    <property type="entry name" value="DEXDc"/>
    <property type="match status" value="1"/>
</dbReference>
<feature type="region of interest" description="Disordered" evidence="8">
    <location>
        <begin position="1340"/>
        <end position="1360"/>
    </location>
</feature>
<feature type="region of interest" description="Disordered" evidence="8">
    <location>
        <begin position="1453"/>
        <end position="1479"/>
    </location>
</feature>
<dbReference type="GO" id="GO:0005524">
    <property type="term" value="F:ATP binding"/>
    <property type="evidence" value="ECO:0007669"/>
    <property type="project" value="InterPro"/>
</dbReference>
<dbReference type="Pfam" id="PF00271">
    <property type="entry name" value="Helicase_C"/>
    <property type="match status" value="1"/>
</dbReference>
<evidence type="ECO:0000256" key="8">
    <source>
        <dbReference type="SAM" id="MobiDB-lite"/>
    </source>
</evidence>
<dbReference type="CDD" id="cd18793">
    <property type="entry name" value="SF2_C_SNF"/>
    <property type="match status" value="1"/>
</dbReference>
<reference evidence="12" key="1">
    <citation type="journal article" date="2023" name="Mol. Phylogenet. Evol.">
        <title>Genome-scale phylogeny and comparative genomics of the fungal order Sordariales.</title>
        <authorList>
            <person name="Hensen N."/>
            <person name="Bonometti L."/>
            <person name="Westerberg I."/>
            <person name="Brannstrom I.O."/>
            <person name="Guillou S."/>
            <person name="Cros-Aarteil S."/>
            <person name="Calhoun S."/>
            <person name="Haridas S."/>
            <person name="Kuo A."/>
            <person name="Mondo S."/>
            <person name="Pangilinan J."/>
            <person name="Riley R."/>
            <person name="LaButti K."/>
            <person name="Andreopoulos B."/>
            <person name="Lipzen A."/>
            <person name="Chen C."/>
            <person name="Yan M."/>
            <person name="Daum C."/>
            <person name="Ng V."/>
            <person name="Clum A."/>
            <person name="Steindorff A."/>
            <person name="Ohm R.A."/>
            <person name="Martin F."/>
            <person name="Silar P."/>
            <person name="Natvig D.O."/>
            <person name="Lalanne C."/>
            <person name="Gautier V."/>
            <person name="Ament-Velasquez S.L."/>
            <person name="Kruys A."/>
            <person name="Hutchinson M.I."/>
            <person name="Powell A.J."/>
            <person name="Barry K."/>
            <person name="Miller A.N."/>
            <person name="Grigoriev I.V."/>
            <person name="Debuchy R."/>
            <person name="Gladieux P."/>
            <person name="Hiltunen Thoren M."/>
            <person name="Johannesson H."/>
        </authorList>
    </citation>
    <scope>NUCLEOTIDE SEQUENCE</scope>
    <source>
        <strain evidence="12">CBS 532.94</strain>
    </source>
</reference>
<feature type="compositionally biased region" description="Low complexity" evidence="8">
    <location>
        <begin position="2145"/>
        <end position="2165"/>
    </location>
</feature>
<dbReference type="FunFam" id="3.40.50.10810:FF:000059">
    <property type="entry name" value="SNF2 family helicase/ATPase, putative"/>
    <property type="match status" value="1"/>
</dbReference>
<evidence type="ECO:0000313" key="13">
    <source>
        <dbReference type="Proteomes" id="UP001303760"/>
    </source>
</evidence>
<keyword evidence="1" id="KW-0479">Metal-binding</keyword>
<dbReference type="Gene3D" id="3.40.50.10810">
    <property type="entry name" value="Tandem AAA-ATPase domain"/>
    <property type="match status" value="1"/>
</dbReference>
<feature type="region of interest" description="Disordered" evidence="8">
    <location>
        <begin position="1149"/>
        <end position="1170"/>
    </location>
</feature>
<feature type="domain" description="Helicase C-terminal" evidence="11">
    <location>
        <begin position="1203"/>
        <end position="1356"/>
    </location>
</feature>
<feature type="region of interest" description="Disordered" evidence="8">
    <location>
        <begin position="688"/>
        <end position="716"/>
    </location>
</feature>
<dbReference type="InterPro" id="IPR013083">
    <property type="entry name" value="Znf_RING/FYVE/PHD"/>
</dbReference>
<organism evidence="12 13">
    <name type="scientific">Achaetomium macrosporum</name>
    <dbReference type="NCBI Taxonomy" id="79813"/>
    <lineage>
        <taxon>Eukaryota</taxon>
        <taxon>Fungi</taxon>
        <taxon>Dikarya</taxon>
        <taxon>Ascomycota</taxon>
        <taxon>Pezizomycotina</taxon>
        <taxon>Sordariomycetes</taxon>
        <taxon>Sordariomycetidae</taxon>
        <taxon>Sordariales</taxon>
        <taxon>Chaetomiaceae</taxon>
        <taxon>Achaetomium</taxon>
    </lineage>
</organism>
<dbReference type="InterPro" id="IPR001841">
    <property type="entry name" value="Znf_RING"/>
</dbReference>
<feature type="region of interest" description="Disordered" evidence="8">
    <location>
        <begin position="2141"/>
        <end position="2169"/>
    </location>
</feature>
<dbReference type="Proteomes" id="UP001303760">
    <property type="component" value="Unassembled WGS sequence"/>
</dbReference>
<feature type="region of interest" description="Disordered" evidence="8">
    <location>
        <begin position="1"/>
        <end position="22"/>
    </location>
</feature>
<evidence type="ECO:0000313" key="12">
    <source>
        <dbReference type="EMBL" id="KAK4240464.1"/>
    </source>
</evidence>
<evidence type="ECO:0000259" key="10">
    <source>
        <dbReference type="PROSITE" id="PS51192"/>
    </source>
</evidence>
<dbReference type="GO" id="GO:0008270">
    <property type="term" value="F:zinc ion binding"/>
    <property type="evidence" value="ECO:0007669"/>
    <property type="project" value="UniProtKB-KW"/>
</dbReference>
<dbReference type="InterPro" id="IPR000330">
    <property type="entry name" value="SNF2_N"/>
</dbReference>
<dbReference type="SMART" id="SM00184">
    <property type="entry name" value="RING"/>
    <property type="match status" value="1"/>
</dbReference>
<evidence type="ECO:0000256" key="2">
    <source>
        <dbReference type="ARBA" id="ARBA00022741"/>
    </source>
</evidence>
<comment type="caution">
    <text evidence="12">The sequence shown here is derived from an EMBL/GenBank/DDBJ whole genome shotgun (WGS) entry which is preliminary data.</text>
</comment>
<dbReference type="FunFam" id="3.40.50.300:FF:001870">
    <property type="entry name" value="SNF2 family helicase/ATPase, putative"/>
    <property type="match status" value="1"/>
</dbReference>
<proteinExistence type="predicted"/>
<dbReference type="Gene3D" id="3.30.40.10">
    <property type="entry name" value="Zinc/RING finger domain, C3HC4 (zinc finger)"/>
    <property type="match status" value="1"/>
</dbReference>
<reference evidence="12" key="2">
    <citation type="submission" date="2023-05" db="EMBL/GenBank/DDBJ databases">
        <authorList>
            <consortium name="Lawrence Berkeley National Laboratory"/>
            <person name="Steindorff A."/>
            <person name="Hensen N."/>
            <person name="Bonometti L."/>
            <person name="Westerberg I."/>
            <person name="Brannstrom I.O."/>
            <person name="Guillou S."/>
            <person name="Cros-Aarteil S."/>
            <person name="Calhoun S."/>
            <person name="Haridas S."/>
            <person name="Kuo A."/>
            <person name="Mondo S."/>
            <person name="Pangilinan J."/>
            <person name="Riley R."/>
            <person name="Labutti K."/>
            <person name="Andreopoulos B."/>
            <person name="Lipzen A."/>
            <person name="Chen C."/>
            <person name="Yanf M."/>
            <person name="Daum C."/>
            <person name="Ng V."/>
            <person name="Clum A."/>
            <person name="Ohm R."/>
            <person name="Martin F."/>
            <person name="Silar P."/>
            <person name="Natvig D."/>
            <person name="Lalanne C."/>
            <person name="Gautier V."/>
            <person name="Ament-Velasquez S.L."/>
            <person name="Kruys A."/>
            <person name="Hutchinson M.I."/>
            <person name="Powell A.J."/>
            <person name="Barry K."/>
            <person name="Miller A.N."/>
            <person name="Grigoriev I.V."/>
            <person name="Debuchy R."/>
            <person name="Gladieux P."/>
            <person name="Thoren M.H."/>
            <person name="Johannesson H."/>
        </authorList>
    </citation>
    <scope>NUCLEOTIDE SEQUENCE</scope>
    <source>
        <strain evidence="12">CBS 532.94</strain>
    </source>
</reference>
<dbReference type="SUPFAM" id="SSF81383">
    <property type="entry name" value="F-box domain"/>
    <property type="match status" value="1"/>
</dbReference>
<feature type="compositionally biased region" description="Low complexity" evidence="8">
    <location>
        <begin position="1937"/>
        <end position="1947"/>
    </location>
</feature>